<name>A0A2T3YY39_TRIA4</name>
<keyword evidence="2" id="KW-1185">Reference proteome</keyword>
<reference evidence="1 2" key="1">
    <citation type="submission" date="2016-07" db="EMBL/GenBank/DDBJ databases">
        <title>Multiple horizontal gene transfer events from other fungi enriched the ability of initially mycotrophic Trichoderma (Ascomycota) to feed on dead plant biomass.</title>
        <authorList>
            <consortium name="DOE Joint Genome Institute"/>
            <person name="Aerts A."/>
            <person name="Atanasova L."/>
            <person name="Chenthamara K."/>
            <person name="Zhang J."/>
            <person name="Grujic M."/>
            <person name="Henrissat B."/>
            <person name="Kuo A."/>
            <person name="Salamov A."/>
            <person name="Lipzen A."/>
            <person name="Labutti K."/>
            <person name="Barry K."/>
            <person name="Miao Y."/>
            <person name="Rahimi M.J."/>
            <person name="Shen Q."/>
            <person name="Grigoriev I.V."/>
            <person name="Kubicek C.P."/>
            <person name="Druzhinina I.S."/>
        </authorList>
    </citation>
    <scope>NUCLEOTIDE SEQUENCE [LARGE SCALE GENOMIC DNA]</scope>
    <source>
        <strain evidence="1 2">CBS 433.97</strain>
    </source>
</reference>
<accession>A0A2T3YY39</accession>
<gene>
    <name evidence="1" type="ORF">M441DRAFT_49944</name>
</gene>
<dbReference type="AlphaFoldDB" id="A0A2T3YY39"/>
<dbReference type="EMBL" id="KZ679267">
    <property type="protein sequence ID" value="PTB37491.1"/>
    <property type="molecule type" value="Genomic_DNA"/>
</dbReference>
<proteinExistence type="predicted"/>
<dbReference type="Proteomes" id="UP000240493">
    <property type="component" value="Unassembled WGS sequence"/>
</dbReference>
<dbReference type="OrthoDB" id="3492129at2759"/>
<evidence type="ECO:0000313" key="2">
    <source>
        <dbReference type="Proteomes" id="UP000240493"/>
    </source>
</evidence>
<protein>
    <submittedName>
        <fullName evidence="1">Uncharacterized protein</fullName>
    </submittedName>
</protein>
<sequence length="394" mass="44222">MSSSRSRRAPRPVVAPIKTDTASFPDGCHRFSNRLSIPYSGMTRSRLNSLGCARDMIHSSASPMRRNLSVPEAMSDASEVMTPFGTVWISRQVCPTPVSDVSPRTKGWPAVVEAHAIRPRQMSMGHGDMFRQSTAGAIRMSYVNLPANRRRSMPAYGAAHRHLHMQLQQIQQYRHSLWEQGHRIFGRSEEADFLVKPLQLRRPRREIRSWSEGPSSASPLSKRVLVRAIIRSKLHVPIGLKREFDLDDLRATIPDPIPSPQSSNFNREVLLSRLELSEEDMGPQSPVDSEMADDGDSDVVVKTEKPDMPPFLKPPKFTPKKATSVPMSVQYARAQLPALAAIMMSNRVRRGDTIELAMPHPSAWPSTVAYVYTGERELLKDNVRENILYLGGKI</sequence>
<evidence type="ECO:0000313" key="1">
    <source>
        <dbReference type="EMBL" id="PTB37491.1"/>
    </source>
</evidence>
<organism evidence="1 2">
    <name type="scientific">Trichoderma asperellum (strain ATCC 204424 / CBS 433.97 / NBRC 101777)</name>
    <dbReference type="NCBI Taxonomy" id="1042311"/>
    <lineage>
        <taxon>Eukaryota</taxon>
        <taxon>Fungi</taxon>
        <taxon>Dikarya</taxon>
        <taxon>Ascomycota</taxon>
        <taxon>Pezizomycotina</taxon>
        <taxon>Sordariomycetes</taxon>
        <taxon>Hypocreomycetidae</taxon>
        <taxon>Hypocreales</taxon>
        <taxon>Hypocreaceae</taxon>
        <taxon>Trichoderma</taxon>
    </lineage>
</organism>